<feature type="domain" description="Porin" evidence="2">
    <location>
        <begin position="22"/>
        <end position="460"/>
    </location>
</feature>
<gene>
    <name evidence="3" type="ORF">SOCE836_051420</name>
</gene>
<organism evidence="3 4">
    <name type="scientific">Sorangium cellulosum</name>
    <name type="common">Polyangium cellulosum</name>
    <dbReference type="NCBI Taxonomy" id="56"/>
    <lineage>
        <taxon>Bacteria</taxon>
        <taxon>Pseudomonadati</taxon>
        <taxon>Myxococcota</taxon>
        <taxon>Polyangia</taxon>
        <taxon>Polyangiales</taxon>
        <taxon>Polyangiaceae</taxon>
        <taxon>Sorangium</taxon>
    </lineage>
</organism>
<dbReference type="GO" id="GO:0016020">
    <property type="term" value="C:membrane"/>
    <property type="evidence" value="ECO:0007669"/>
    <property type="project" value="InterPro"/>
</dbReference>
<feature type="chain" id="PRO_5020417203" description="Porin domain-containing protein" evidence="1">
    <location>
        <begin position="30"/>
        <end position="465"/>
    </location>
</feature>
<keyword evidence="1" id="KW-0732">Signal</keyword>
<dbReference type="InterPro" id="IPR033900">
    <property type="entry name" value="Gram_neg_porin_domain"/>
</dbReference>
<sequence>MLHSKRVVRALVVCAGVVPALLSSLPARAEIFLLKKEKADDWEVSTSGRVDAYLNWIGGETIDADGLGNEVDPDDPASTDRYILVGPQISIRGNPTPAGAVGNTVTDTDLNTFRIRGGFASTILAFNVYKQVLPDVKLTIKLALWAGIQNAQNNNVRQFNDAASVDFREQYVDLSGSWGAAWGGRRLGLFNRGGMRMNWTLIHQHGVGHPCNVDSSGAATCGHTGVGSMFPSRHAQLGYATPELAGVQLSVAALDPAMIDASWNRTVAPRFEGELTLRRVLDDKPVVKDEVNAWINGLTQMVGRTKESPSNPDTQDPGIPADAVRNVWGAGGGAWGRYAGFGIGATGWFGEGLGTAWALGNTAIDSVGELRTHYGYLAAANYRAGNLEVAVTYGSTNVVETDWDRAASNPVKISVIEEVRGIGGKIAYYMNPVVFSIDGMNLKHTWHRGETQNANVVSAGVLAEW</sequence>
<dbReference type="AlphaFoldDB" id="A0A4P2QRZ4"/>
<name>A0A4P2QRZ4_SORCE</name>
<feature type="signal peptide" evidence="1">
    <location>
        <begin position="1"/>
        <end position="29"/>
    </location>
</feature>
<evidence type="ECO:0000313" key="4">
    <source>
        <dbReference type="Proteomes" id="UP000295497"/>
    </source>
</evidence>
<accession>A0A4P2QRZ4</accession>
<evidence type="ECO:0000259" key="2">
    <source>
        <dbReference type="Pfam" id="PF13609"/>
    </source>
</evidence>
<dbReference type="GO" id="GO:0015288">
    <property type="term" value="F:porin activity"/>
    <property type="evidence" value="ECO:0007669"/>
    <property type="project" value="InterPro"/>
</dbReference>
<reference evidence="3 4" key="1">
    <citation type="submission" date="2015-09" db="EMBL/GenBank/DDBJ databases">
        <title>Sorangium comparison.</title>
        <authorList>
            <person name="Zaburannyi N."/>
            <person name="Bunk B."/>
            <person name="Overmann J."/>
            <person name="Mueller R."/>
        </authorList>
    </citation>
    <scope>NUCLEOTIDE SEQUENCE [LARGE SCALE GENOMIC DNA]</scope>
    <source>
        <strain evidence="3 4">So ce836</strain>
    </source>
</reference>
<dbReference type="Pfam" id="PF13609">
    <property type="entry name" value="Porin_4"/>
    <property type="match status" value="1"/>
</dbReference>
<evidence type="ECO:0000256" key="1">
    <source>
        <dbReference type="SAM" id="SignalP"/>
    </source>
</evidence>
<protein>
    <recommendedName>
        <fullName evidence="2">Porin domain-containing protein</fullName>
    </recommendedName>
</protein>
<dbReference type="EMBL" id="CP012672">
    <property type="protein sequence ID" value="AUX32990.1"/>
    <property type="molecule type" value="Genomic_DNA"/>
</dbReference>
<dbReference type="Proteomes" id="UP000295497">
    <property type="component" value="Chromosome"/>
</dbReference>
<proteinExistence type="predicted"/>
<evidence type="ECO:0000313" key="3">
    <source>
        <dbReference type="EMBL" id="AUX32990.1"/>
    </source>
</evidence>
<dbReference type="SUPFAM" id="SSF56935">
    <property type="entry name" value="Porins"/>
    <property type="match status" value="1"/>
</dbReference>